<dbReference type="GO" id="GO:0036221">
    <property type="term" value="F:UTP diphosphatase activity"/>
    <property type="evidence" value="ECO:0007669"/>
    <property type="project" value="RHEA"/>
</dbReference>
<evidence type="ECO:0000256" key="3">
    <source>
        <dbReference type="ARBA" id="ARBA00023080"/>
    </source>
</evidence>
<dbReference type="GO" id="GO:0016740">
    <property type="term" value="F:transferase activity"/>
    <property type="evidence" value="ECO:0007669"/>
    <property type="project" value="UniProtKB-KW"/>
</dbReference>
<dbReference type="HAMAP" id="MF_00528">
    <property type="entry name" value="Maf"/>
    <property type="match status" value="1"/>
</dbReference>
<keyword evidence="6" id="KW-1185">Reference proteome</keyword>
<keyword evidence="2 4" id="KW-0378">Hydrolase</keyword>
<protein>
    <recommendedName>
        <fullName evidence="4">dTTP/UTP pyrophosphatase</fullName>
        <shortName evidence="4">dTTPase/UTPase</shortName>
        <ecNumber evidence="4">3.6.1.9</ecNumber>
    </recommendedName>
    <alternativeName>
        <fullName evidence="4">Nucleoside triphosphate pyrophosphatase</fullName>
    </alternativeName>
    <alternativeName>
        <fullName evidence="4">Nucleotide pyrophosphatase</fullName>
        <shortName evidence="4">Nucleotide PPase</shortName>
    </alternativeName>
</protein>
<dbReference type="Pfam" id="PF02545">
    <property type="entry name" value="Maf"/>
    <property type="match status" value="1"/>
</dbReference>
<dbReference type="GO" id="GO:0036218">
    <property type="term" value="F:dTTP diphosphatase activity"/>
    <property type="evidence" value="ECO:0007669"/>
    <property type="project" value="RHEA"/>
</dbReference>
<comment type="similarity">
    <text evidence="4">Belongs to the Maf family. YhdE subfamily.</text>
</comment>
<evidence type="ECO:0000256" key="2">
    <source>
        <dbReference type="ARBA" id="ARBA00022801"/>
    </source>
</evidence>
<sequence length="202" mass="22103">MKPTLYLASGSPRRREILENLGYQILQLPADIDETPYSDETASAYVKRMATEKNAAALTLWHNRHTHEPEYPLLTADTTVALNEQILGKPDNTQHAAEILAALSGSTHQVLTSVCVYFNNQYQCTTQISHVTFKALSKAEISAYIDAGEPLDKAGAYGIQGLGGVFVKHLQGSFTGVMGLPVYETISLLEACGYIIPPFIMK</sequence>
<dbReference type="PANTHER" id="PTHR43213">
    <property type="entry name" value="BIFUNCTIONAL DTTP/UTP PYROPHOSPHATASE/METHYLTRANSFERASE PROTEIN-RELATED"/>
    <property type="match status" value="1"/>
</dbReference>
<dbReference type="InterPro" id="IPR029001">
    <property type="entry name" value="ITPase-like_fam"/>
</dbReference>
<comment type="function">
    <text evidence="4">Nucleoside triphosphate pyrophosphatase that hydrolyzes dTTP and UTP. May have a dual role in cell division arrest and in preventing the incorporation of modified nucleotides into cellular nucleic acids.</text>
</comment>
<dbReference type="STRING" id="1030841.HMPREF9370_2154"/>
<gene>
    <name evidence="5" type="primary">speE</name>
    <name evidence="5" type="ORF">HMPREF9370_2154</name>
</gene>
<organism evidence="5 6">
    <name type="scientific">Neisseria wadsworthii 9715</name>
    <dbReference type="NCBI Taxonomy" id="1030841"/>
    <lineage>
        <taxon>Bacteria</taxon>
        <taxon>Pseudomonadati</taxon>
        <taxon>Pseudomonadota</taxon>
        <taxon>Betaproteobacteria</taxon>
        <taxon>Neisseriales</taxon>
        <taxon>Neisseriaceae</taxon>
        <taxon>Neisseria</taxon>
    </lineage>
</organism>
<comment type="caution">
    <text evidence="5">The sequence shown here is derived from an EMBL/GenBank/DDBJ whole genome shotgun (WGS) entry which is preliminary data.</text>
</comment>
<dbReference type="HOGENOM" id="CLU_040416_2_1_4"/>
<proteinExistence type="inferred from homology"/>
<dbReference type="SUPFAM" id="SSF52972">
    <property type="entry name" value="ITPase-like"/>
    <property type="match status" value="1"/>
</dbReference>
<comment type="catalytic activity">
    <reaction evidence="4">
        <text>dTTP + H2O = dTMP + diphosphate + H(+)</text>
        <dbReference type="Rhea" id="RHEA:28534"/>
        <dbReference type="ChEBI" id="CHEBI:15377"/>
        <dbReference type="ChEBI" id="CHEBI:15378"/>
        <dbReference type="ChEBI" id="CHEBI:33019"/>
        <dbReference type="ChEBI" id="CHEBI:37568"/>
        <dbReference type="ChEBI" id="CHEBI:63528"/>
        <dbReference type="EC" id="3.6.1.9"/>
    </reaction>
</comment>
<keyword evidence="4" id="KW-0963">Cytoplasm</keyword>
<dbReference type="RefSeq" id="WP_009117294.1">
    <property type="nucleotide sequence ID" value="NZ_JH165159.1"/>
</dbReference>
<dbReference type="PANTHER" id="PTHR43213:SF5">
    <property type="entry name" value="BIFUNCTIONAL DTTP_UTP PYROPHOSPHATASE_METHYLTRANSFERASE PROTEIN-RELATED"/>
    <property type="match status" value="1"/>
</dbReference>
<keyword evidence="3 4" id="KW-0546">Nucleotide metabolism</keyword>
<dbReference type="OrthoDB" id="9807767at2"/>
<dbReference type="GO" id="GO:0005737">
    <property type="term" value="C:cytoplasm"/>
    <property type="evidence" value="ECO:0007669"/>
    <property type="project" value="UniProtKB-SubCell"/>
</dbReference>
<comment type="cofactor">
    <cofactor evidence="1 4">
        <name>a divalent metal cation</name>
        <dbReference type="ChEBI" id="CHEBI:60240"/>
    </cofactor>
</comment>
<evidence type="ECO:0000313" key="6">
    <source>
        <dbReference type="Proteomes" id="UP000005336"/>
    </source>
</evidence>
<dbReference type="EC" id="3.6.1.9" evidence="4"/>
<dbReference type="Proteomes" id="UP000005336">
    <property type="component" value="Unassembled WGS sequence"/>
</dbReference>
<feature type="site" description="Important for substrate specificity" evidence="4">
    <location>
        <position position="78"/>
    </location>
</feature>
<comment type="caution">
    <text evidence="4">Lacks conserved residue(s) required for the propagation of feature annotation.</text>
</comment>
<accession>G4CSS2</accession>
<dbReference type="CDD" id="cd00555">
    <property type="entry name" value="Maf"/>
    <property type="match status" value="1"/>
</dbReference>
<evidence type="ECO:0000256" key="4">
    <source>
        <dbReference type="HAMAP-Rule" id="MF_00528"/>
    </source>
</evidence>
<reference evidence="5 6" key="1">
    <citation type="submission" date="2011-06" db="EMBL/GenBank/DDBJ databases">
        <authorList>
            <person name="Muzny D."/>
            <person name="Qin X."/>
            <person name="Deng J."/>
            <person name="Jiang H."/>
            <person name="Liu Y."/>
            <person name="Qu J."/>
            <person name="Song X.-Z."/>
            <person name="Zhang L."/>
            <person name="Thornton R."/>
            <person name="Coyle M."/>
            <person name="Francisco L."/>
            <person name="Jackson L."/>
            <person name="Javaid M."/>
            <person name="Korchina V."/>
            <person name="Kovar C."/>
            <person name="Mata R."/>
            <person name="Mathew T."/>
            <person name="Ngo R."/>
            <person name="Nguyen L."/>
            <person name="Nguyen N."/>
            <person name="Okwuonu G."/>
            <person name="Ongeri F."/>
            <person name="Pham C."/>
            <person name="Simmons D."/>
            <person name="Wilczek-Boney K."/>
            <person name="Hale W."/>
            <person name="Jakkamsetti A."/>
            <person name="Pham P."/>
            <person name="Ruth R."/>
            <person name="San Lucas F."/>
            <person name="Warren J."/>
            <person name="Zhang J."/>
            <person name="Zhao Z."/>
            <person name="Zhou C."/>
            <person name="Zhu D."/>
            <person name="Lee S."/>
            <person name="Bess C."/>
            <person name="Blankenburg K."/>
            <person name="Forbes L."/>
            <person name="Fu Q."/>
            <person name="Gubbala S."/>
            <person name="Hirani K."/>
            <person name="Jayaseelan J.C."/>
            <person name="Lara F."/>
            <person name="Munidasa M."/>
            <person name="Palculict T."/>
            <person name="Patil S."/>
            <person name="Pu L.-L."/>
            <person name="Saada N."/>
            <person name="Tang L."/>
            <person name="Weissenberger G."/>
            <person name="Zhu Y."/>
            <person name="Hemphill L."/>
            <person name="Shang Y."/>
            <person name="Youmans B."/>
            <person name="Ayvaz T."/>
            <person name="Ross M."/>
            <person name="Santibanez J."/>
            <person name="Aqrawi P."/>
            <person name="Gross S."/>
            <person name="Joshi V."/>
            <person name="Fowler G."/>
            <person name="Nazareth L."/>
            <person name="Reid J."/>
            <person name="Worley K."/>
            <person name="Petrosino J."/>
            <person name="Highlander S."/>
            <person name="Gibbs R."/>
        </authorList>
    </citation>
    <scope>NUCLEOTIDE SEQUENCE [LARGE SCALE GENOMIC DNA]</scope>
    <source>
        <strain evidence="5 6">9715</strain>
    </source>
</reference>
<dbReference type="GO" id="GO:0009117">
    <property type="term" value="P:nucleotide metabolic process"/>
    <property type="evidence" value="ECO:0007669"/>
    <property type="project" value="UniProtKB-KW"/>
</dbReference>
<feature type="active site" description="Proton acceptor" evidence="4">
    <location>
        <position position="77"/>
    </location>
</feature>
<dbReference type="PIRSF" id="PIRSF006305">
    <property type="entry name" value="Maf"/>
    <property type="match status" value="1"/>
</dbReference>
<keyword evidence="5" id="KW-0808">Transferase</keyword>
<evidence type="ECO:0000313" key="5">
    <source>
        <dbReference type="EMBL" id="EGZ44628.1"/>
    </source>
</evidence>
<comment type="subcellular location">
    <subcellularLocation>
        <location evidence="4">Cytoplasm</location>
    </subcellularLocation>
</comment>
<dbReference type="AlphaFoldDB" id="G4CSS2"/>
<name>G4CSS2_9NEIS</name>
<evidence type="ECO:0000256" key="1">
    <source>
        <dbReference type="ARBA" id="ARBA00001968"/>
    </source>
</evidence>
<dbReference type="InterPro" id="IPR003697">
    <property type="entry name" value="Maf-like"/>
</dbReference>
<dbReference type="NCBIfam" id="TIGR00172">
    <property type="entry name" value="maf"/>
    <property type="match status" value="1"/>
</dbReference>
<feature type="site" description="Important for substrate specificity" evidence="4">
    <location>
        <position position="160"/>
    </location>
</feature>
<comment type="catalytic activity">
    <reaction evidence="4">
        <text>UTP + H2O = UMP + diphosphate + H(+)</text>
        <dbReference type="Rhea" id="RHEA:29395"/>
        <dbReference type="ChEBI" id="CHEBI:15377"/>
        <dbReference type="ChEBI" id="CHEBI:15378"/>
        <dbReference type="ChEBI" id="CHEBI:33019"/>
        <dbReference type="ChEBI" id="CHEBI:46398"/>
        <dbReference type="ChEBI" id="CHEBI:57865"/>
        <dbReference type="EC" id="3.6.1.9"/>
    </reaction>
</comment>
<feature type="site" description="Important for substrate specificity" evidence="4">
    <location>
        <position position="13"/>
    </location>
</feature>
<dbReference type="EMBL" id="AGAZ01000070">
    <property type="protein sequence ID" value="EGZ44628.1"/>
    <property type="molecule type" value="Genomic_DNA"/>
</dbReference>
<dbReference type="Gene3D" id="3.90.950.10">
    <property type="match status" value="1"/>
</dbReference>
<dbReference type="PATRIC" id="fig|1030841.3.peg.2145"/>